<evidence type="ECO:0000256" key="1">
    <source>
        <dbReference type="ARBA" id="ARBA00022737"/>
    </source>
</evidence>
<protein>
    <recommendedName>
        <fullName evidence="5">Pentatricopeptide repeat-containing protein</fullName>
    </recommendedName>
</protein>
<dbReference type="Gramene" id="PHT57482">
    <property type="protein sequence ID" value="PHT57482"/>
    <property type="gene ID" value="T459_35547"/>
</dbReference>
<evidence type="ECO:0008006" key="5">
    <source>
        <dbReference type="Google" id="ProtNLM"/>
    </source>
</evidence>
<dbReference type="STRING" id="4072.A0A2G2XJ11"/>
<dbReference type="AlphaFoldDB" id="A0A2G2XJ11"/>
<evidence type="ECO:0000256" key="2">
    <source>
        <dbReference type="PROSITE-ProRule" id="PRU00708"/>
    </source>
</evidence>
<reference evidence="3 4" key="2">
    <citation type="journal article" date="2017" name="Genome Biol.">
        <title>New reference genome sequences of hot pepper reveal the massive evolution of plant disease-resistance genes by retroduplication.</title>
        <authorList>
            <person name="Kim S."/>
            <person name="Park J."/>
            <person name="Yeom S.I."/>
            <person name="Kim Y.M."/>
            <person name="Seo E."/>
            <person name="Kim K.T."/>
            <person name="Kim M.S."/>
            <person name="Lee J.M."/>
            <person name="Cheong K."/>
            <person name="Shin H.S."/>
            <person name="Kim S.B."/>
            <person name="Han K."/>
            <person name="Lee J."/>
            <person name="Park M."/>
            <person name="Lee H.A."/>
            <person name="Lee H.Y."/>
            <person name="Lee Y."/>
            <person name="Oh S."/>
            <person name="Lee J.H."/>
            <person name="Choi E."/>
            <person name="Choi E."/>
            <person name="Lee S.E."/>
            <person name="Jeon J."/>
            <person name="Kim H."/>
            <person name="Choi G."/>
            <person name="Song H."/>
            <person name="Lee J."/>
            <person name="Lee S.C."/>
            <person name="Kwon J.K."/>
            <person name="Lee H.Y."/>
            <person name="Koo N."/>
            <person name="Hong Y."/>
            <person name="Kim R.W."/>
            <person name="Kang W.H."/>
            <person name="Huh J.H."/>
            <person name="Kang B.C."/>
            <person name="Yang T.J."/>
            <person name="Lee Y.H."/>
            <person name="Bennetzen J.L."/>
            <person name="Choi D."/>
        </authorList>
    </citation>
    <scope>NUCLEOTIDE SEQUENCE [LARGE SCALE GENOMIC DNA]</scope>
    <source>
        <strain evidence="4">cv. CM334</strain>
    </source>
</reference>
<evidence type="ECO:0000313" key="4">
    <source>
        <dbReference type="Proteomes" id="UP000222542"/>
    </source>
</evidence>
<dbReference type="EMBL" id="AYRZ02003003">
    <property type="protein sequence ID" value="PHT57482.1"/>
    <property type="molecule type" value="Genomic_DNA"/>
</dbReference>
<dbReference type="Proteomes" id="UP000222542">
    <property type="component" value="Unassembled WGS sequence"/>
</dbReference>
<dbReference type="GO" id="GO:0003723">
    <property type="term" value="F:RNA binding"/>
    <property type="evidence" value="ECO:0007669"/>
    <property type="project" value="InterPro"/>
</dbReference>
<evidence type="ECO:0000313" key="3">
    <source>
        <dbReference type="EMBL" id="PHT57482.1"/>
    </source>
</evidence>
<sequence length="130" mass="14693">MTSFHCHQLLLSSCKNLSSLTQIHVRIITPGYNFNIPIATHLINLYSSFKRSNFSRTLFDLTPNPPLVLWNSMIRAYKEQIRAERDVVVWNAMISGVAQCGEAVKAVELFKKMQIVCVISPSSVTLLNLL</sequence>
<feature type="repeat" description="PPR" evidence="2">
    <location>
        <begin position="86"/>
        <end position="120"/>
    </location>
</feature>
<dbReference type="Pfam" id="PF01535">
    <property type="entry name" value="PPR"/>
    <property type="match status" value="1"/>
</dbReference>
<organism evidence="3 4">
    <name type="scientific">Capsicum annuum</name>
    <name type="common">Capsicum pepper</name>
    <dbReference type="NCBI Taxonomy" id="4072"/>
    <lineage>
        <taxon>Eukaryota</taxon>
        <taxon>Viridiplantae</taxon>
        <taxon>Streptophyta</taxon>
        <taxon>Embryophyta</taxon>
        <taxon>Tracheophyta</taxon>
        <taxon>Spermatophyta</taxon>
        <taxon>Magnoliopsida</taxon>
        <taxon>eudicotyledons</taxon>
        <taxon>Gunneridae</taxon>
        <taxon>Pentapetalae</taxon>
        <taxon>asterids</taxon>
        <taxon>lamiids</taxon>
        <taxon>Solanales</taxon>
        <taxon>Solanaceae</taxon>
        <taxon>Solanoideae</taxon>
        <taxon>Capsiceae</taxon>
        <taxon>Capsicum</taxon>
    </lineage>
</organism>
<dbReference type="PROSITE" id="PS51375">
    <property type="entry name" value="PPR"/>
    <property type="match status" value="1"/>
</dbReference>
<accession>A0A2G2XJ11</accession>
<proteinExistence type="predicted"/>
<dbReference type="PANTHER" id="PTHR47926">
    <property type="entry name" value="PENTATRICOPEPTIDE REPEAT-CONTAINING PROTEIN"/>
    <property type="match status" value="1"/>
</dbReference>
<keyword evidence="4" id="KW-1185">Reference proteome</keyword>
<dbReference type="NCBIfam" id="TIGR00756">
    <property type="entry name" value="PPR"/>
    <property type="match status" value="1"/>
</dbReference>
<dbReference type="InterPro" id="IPR011990">
    <property type="entry name" value="TPR-like_helical_dom_sf"/>
</dbReference>
<dbReference type="PANTHER" id="PTHR47926:SF347">
    <property type="entry name" value="PENTATRICOPEPTIDE REPEAT-CONTAINING PROTEIN"/>
    <property type="match status" value="1"/>
</dbReference>
<dbReference type="Gene3D" id="1.25.40.10">
    <property type="entry name" value="Tetratricopeptide repeat domain"/>
    <property type="match status" value="1"/>
</dbReference>
<gene>
    <name evidence="3" type="ORF">T459_35547</name>
</gene>
<name>A0A2G2XJ11_CAPAN</name>
<dbReference type="InterPro" id="IPR046960">
    <property type="entry name" value="PPR_At4g14850-like_plant"/>
</dbReference>
<reference evidence="3 4" key="1">
    <citation type="journal article" date="2014" name="Nat. Genet.">
        <title>Genome sequence of the hot pepper provides insights into the evolution of pungency in Capsicum species.</title>
        <authorList>
            <person name="Kim S."/>
            <person name="Park M."/>
            <person name="Yeom S.I."/>
            <person name="Kim Y.M."/>
            <person name="Lee J.M."/>
            <person name="Lee H.A."/>
            <person name="Seo E."/>
            <person name="Choi J."/>
            <person name="Cheong K."/>
            <person name="Kim K.T."/>
            <person name="Jung K."/>
            <person name="Lee G.W."/>
            <person name="Oh S.K."/>
            <person name="Bae C."/>
            <person name="Kim S.B."/>
            <person name="Lee H.Y."/>
            <person name="Kim S.Y."/>
            <person name="Kim M.S."/>
            <person name="Kang B.C."/>
            <person name="Jo Y.D."/>
            <person name="Yang H.B."/>
            <person name="Jeong H.J."/>
            <person name="Kang W.H."/>
            <person name="Kwon J.K."/>
            <person name="Shin C."/>
            <person name="Lim J.Y."/>
            <person name="Park J.H."/>
            <person name="Huh J.H."/>
            <person name="Kim J.S."/>
            <person name="Kim B.D."/>
            <person name="Cohen O."/>
            <person name="Paran I."/>
            <person name="Suh M.C."/>
            <person name="Lee S.B."/>
            <person name="Kim Y.K."/>
            <person name="Shin Y."/>
            <person name="Noh S.J."/>
            <person name="Park J."/>
            <person name="Seo Y.S."/>
            <person name="Kwon S.Y."/>
            <person name="Kim H.A."/>
            <person name="Park J.M."/>
            <person name="Kim H.J."/>
            <person name="Choi S.B."/>
            <person name="Bosland P.W."/>
            <person name="Reeves G."/>
            <person name="Jo S.H."/>
            <person name="Lee B.W."/>
            <person name="Cho H.T."/>
            <person name="Choi H.S."/>
            <person name="Lee M.S."/>
            <person name="Yu Y."/>
            <person name="Do Choi Y."/>
            <person name="Park B.S."/>
            <person name="van Deynze A."/>
            <person name="Ashrafi H."/>
            <person name="Hill T."/>
            <person name="Kim W.T."/>
            <person name="Pai H.S."/>
            <person name="Ahn H.K."/>
            <person name="Yeam I."/>
            <person name="Giovannoni J.J."/>
            <person name="Rose J.K."/>
            <person name="Sorensen I."/>
            <person name="Lee S.J."/>
            <person name="Kim R.W."/>
            <person name="Choi I.Y."/>
            <person name="Choi B.S."/>
            <person name="Lim J.S."/>
            <person name="Lee Y.H."/>
            <person name="Choi D."/>
        </authorList>
    </citation>
    <scope>NUCLEOTIDE SEQUENCE [LARGE SCALE GENOMIC DNA]</scope>
    <source>
        <strain evidence="4">cv. CM334</strain>
    </source>
</reference>
<keyword evidence="1" id="KW-0677">Repeat</keyword>
<comment type="caution">
    <text evidence="3">The sequence shown here is derived from an EMBL/GenBank/DDBJ whole genome shotgun (WGS) entry which is preliminary data.</text>
</comment>
<dbReference type="InterPro" id="IPR002885">
    <property type="entry name" value="PPR_rpt"/>
</dbReference>
<dbReference type="GO" id="GO:0009451">
    <property type="term" value="P:RNA modification"/>
    <property type="evidence" value="ECO:0007669"/>
    <property type="project" value="InterPro"/>
</dbReference>